<dbReference type="Proteomes" id="UP000281406">
    <property type="component" value="Unassembled WGS sequence"/>
</dbReference>
<gene>
    <name evidence="1" type="ORF">DPX16_21671</name>
</gene>
<dbReference type="EMBL" id="RJVU01037554">
    <property type="protein sequence ID" value="ROL46487.1"/>
    <property type="molecule type" value="Genomic_DNA"/>
</dbReference>
<dbReference type="Gene3D" id="3.30.1520.10">
    <property type="entry name" value="Phox-like domain"/>
    <property type="match status" value="1"/>
</dbReference>
<protein>
    <submittedName>
        <fullName evidence="1">SH3 and PX domain-containing protein 2A</fullName>
    </submittedName>
</protein>
<proteinExistence type="predicted"/>
<reference evidence="1 2" key="1">
    <citation type="submission" date="2018-10" db="EMBL/GenBank/DDBJ databases">
        <title>Genome assembly for a Yunnan-Guizhou Plateau 3E fish, Anabarilius grahami (Regan), and its evolutionary and genetic applications.</title>
        <authorList>
            <person name="Jiang W."/>
        </authorList>
    </citation>
    <scope>NUCLEOTIDE SEQUENCE [LARGE SCALE GENOMIC DNA]</scope>
    <source>
        <strain evidence="1">AG-KIZ</strain>
        <tissue evidence="1">Muscle</tissue>
    </source>
</reference>
<name>A0A3N0YK29_ANAGA</name>
<evidence type="ECO:0000313" key="1">
    <source>
        <dbReference type="EMBL" id="ROL46487.1"/>
    </source>
</evidence>
<dbReference type="SUPFAM" id="SSF64268">
    <property type="entry name" value="PX domain"/>
    <property type="match status" value="1"/>
</dbReference>
<dbReference type="InterPro" id="IPR036871">
    <property type="entry name" value="PX_dom_sf"/>
</dbReference>
<dbReference type="AlphaFoldDB" id="A0A3N0YK29"/>
<organism evidence="1 2">
    <name type="scientific">Anabarilius grahami</name>
    <name type="common">Kanglang fish</name>
    <name type="synonym">Barilius grahami</name>
    <dbReference type="NCBI Taxonomy" id="495550"/>
    <lineage>
        <taxon>Eukaryota</taxon>
        <taxon>Metazoa</taxon>
        <taxon>Chordata</taxon>
        <taxon>Craniata</taxon>
        <taxon>Vertebrata</taxon>
        <taxon>Euteleostomi</taxon>
        <taxon>Actinopterygii</taxon>
        <taxon>Neopterygii</taxon>
        <taxon>Teleostei</taxon>
        <taxon>Ostariophysi</taxon>
        <taxon>Cypriniformes</taxon>
        <taxon>Xenocyprididae</taxon>
        <taxon>Xenocypridinae</taxon>
        <taxon>Xenocypridinae incertae sedis</taxon>
        <taxon>Anabarilius</taxon>
    </lineage>
</organism>
<comment type="caution">
    <text evidence="1">The sequence shown here is derived from an EMBL/GenBank/DDBJ whole genome shotgun (WGS) entry which is preliminary data.</text>
</comment>
<dbReference type="GO" id="GO:0035091">
    <property type="term" value="F:phosphatidylinositol binding"/>
    <property type="evidence" value="ECO:0007669"/>
    <property type="project" value="InterPro"/>
</dbReference>
<accession>A0A3N0YK29</accession>
<keyword evidence="2" id="KW-1185">Reference proteome</keyword>
<dbReference type="OrthoDB" id="205255at2759"/>
<evidence type="ECO:0000313" key="2">
    <source>
        <dbReference type="Proteomes" id="UP000281406"/>
    </source>
</evidence>
<sequence length="154" mass="17735">MLLTAERTLNRLDVTVFRPWREDVNTLSCSPQLVYLINVTYSDSTSHVIYRRYSKFFDLQYEAEQGRVLWELNEAAGAIAQHMPHEQRDFYYATVAGAASAFPVMIRALANGGSFSLDLGMRRQLSQARPGLKVQNGCLDHKAVQERQWHQWLE</sequence>